<organism evidence="1 2">
    <name type="scientific">Nepenthes gracilis</name>
    <name type="common">Slender pitcher plant</name>
    <dbReference type="NCBI Taxonomy" id="150966"/>
    <lineage>
        <taxon>Eukaryota</taxon>
        <taxon>Viridiplantae</taxon>
        <taxon>Streptophyta</taxon>
        <taxon>Embryophyta</taxon>
        <taxon>Tracheophyta</taxon>
        <taxon>Spermatophyta</taxon>
        <taxon>Magnoliopsida</taxon>
        <taxon>eudicotyledons</taxon>
        <taxon>Gunneridae</taxon>
        <taxon>Pentapetalae</taxon>
        <taxon>Caryophyllales</taxon>
        <taxon>Nepenthaceae</taxon>
        <taxon>Nepenthes</taxon>
    </lineage>
</organism>
<keyword evidence="2" id="KW-1185">Reference proteome</keyword>
<proteinExistence type="predicted"/>
<dbReference type="AlphaFoldDB" id="A0AAD3XET5"/>
<gene>
    <name evidence="1" type="ORF">Nepgr_004161</name>
</gene>
<dbReference type="PANTHER" id="PTHR33052">
    <property type="entry name" value="DUF4228 DOMAIN PROTEIN-RELATED"/>
    <property type="match status" value="1"/>
</dbReference>
<dbReference type="Proteomes" id="UP001279734">
    <property type="component" value="Unassembled WGS sequence"/>
</dbReference>
<reference evidence="1" key="1">
    <citation type="submission" date="2023-05" db="EMBL/GenBank/DDBJ databases">
        <title>Nepenthes gracilis genome sequencing.</title>
        <authorList>
            <person name="Fukushima K."/>
        </authorList>
    </citation>
    <scope>NUCLEOTIDE SEQUENCE</scope>
    <source>
        <strain evidence="1">SING2019-196</strain>
    </source>
</reference>
<comment type="caution">
    <text evidence="1">The sequence shown here is derived from an EMBL/GenBank/DDBJ whole genome shotgun (WGS) entry which is preliminary data.</text>
</comment>
<sequence length="204" mass="22759">MGNYISLLRSETTGKVIFPDGRIHEFDTPPTVAELMLEYPQQAVIELKSAAPGTRITPLPADKLLEVRKFYLMVPIRRGKPLALSSQEAHQILLRANSVLRSSSTSFSSKLLALFSPCPASGEYGRRFAVGEGEKLAVAEGLGNEEKKADFDVTEGLVGGPDYLSRQLSGRRTWKPSLDSIREKDAEKRVSHWLFLRRKIVDKF</sequence>
<evidence type="ECO:0000313" key="2">
    <source>
        <dbReference type="Proteomes" id="UP001279734"/>
    </source>
</evidence>
<dbReference type="InterPro" id="IPR025322">
    <property type="entry name" value="PADRE_dom"/>
</dbReference>
<name>A0AAD3XET5_NEPGR</name>
<evidence type="ECO:0000313" key="1">
    <source>
        <dbReference type="EMBL" id="GMH02322.1"/>
    </source>
</evidence>
<dbReference type="EMBL" id="BSYO01000003">
    <property type="protein sequence ID" value="GMH02322.1"/>
    <property type="molecule type" value="Genomic_DNA"/>
</dbReference>
<accession>A0AAD3XET5</accession>
<protein>
    <submittedName>
        <fullName evidence="1">Uncharacterized protein</fullName>
    </submittedName>
</protein>
<dbReference type="Pfam" id="PF14009">
    <property type="entry name" value="PADRE"/>
    <property type="match status" value="1"/>
</dbReference>